<evidence type="ECO:0000313" key="1">
    <source>
        <dbReference type="EMBL" id="TGY77152.1"/>
    </source>
</evidence>
<sequence length="342" mass="38205">MNKNRHTDHAKKRILVVRFSALGDVAMTLPVVYSLARQYPDVEIDFVTTPFFARLFLNPPANLTLRPVDLKKDYHGVKGTLRLLRYLSSLRPDYVADLHNVFRSWIIDRWFQLKGLKVVMVDKMRGERKAAISQKAPQPSFFSRYADVFAKLGFPVDVTFTTLFSDGLPTTTIEPEHPAVGIAPFARYANKTYPLHLVKRVAEMLTANGIHVYLFGGRGKEAEELQRLADSTPGCTSLAGRFPIEEELPLMGKMDVMVSMDSANQHMASLCATPVVSIWGSTTPECGFMPYRQDPDNALCLRLDCQPCSIAGKPECPLATLACMNNLLPETVANKILSLIKQ</sequence>
<keyword evidence="2" id="KW-1185">Reference proteome</keyword>
<dbReference type="EMBL" id="SRYB01000029">
    <property type="protein sequence ID" value="TGY77152.1"/>
    <property type="molecule type" value="Genomic_DNA"/>
</dbReference>
<organism evidence="1 2">
    <name type="scientific">Lepagella muris</name>
    <dbReference type="NCBI Taxonomy" id="3032870"/>
    <lineage>
        <taxon>Bacteria</taxon>
        <taxon>Pseudomonadati</taxon>
        <taxon>Bacteroidota</taxon>
        <taxon>Bacteroidia</taxon>
        <taxon>Bacteroidales</taxon>
        <taxon>Muribaculaceae</taxon>
        <taxon>Lepagella</taxon>
    </lineage>
</organism>
<reference evidence="1" key="1">
    <citation type="submission" date="2019-04" db="EMBL/GenBank/DDBJ databases">
        <title>Microbes associate with the intestines of laboratory mice.</title>
        <authorList>
            <person name="Navarre W."/>
            <person name="Wong E."/>
            <person name="Huang K."/>
            <person name="Tropini C."/>
            <person name="Ng K."/>
            <person name="Yu B."/>
        </authorList>
    </citation>
    <scope>NUCLEOTIDE SEQUENCE</scope>
    <source>
        <strain evidence="1">NM04_E33</strain>
    </source>
</reference>
<evidence type="ECO:0000313" key="2">
    <source>
        <dbReference type="Proteomes" id="UP000306319"/>
    </source>
</evidence>
<accession>A0AC61RGE0</accession>
<gene>
    <name evidence="1" type="ORF">E5331_15825</name>
</gene>
<comment type="caution">
    <text evidence="1">The sequence shown here is derived from an EMBL/GenBank/DDBJ whole genome shotgun (WGS) entry which is preliminary data.</text>
</comment>
<protein>
    <submittedName>
        <fullName evidence="1">Glycosyltransferase family 9 protein</fullName>
    </submittedName>
</protein>
<dbReference type="Proteomes" id="UP000306319">
    <property type="component" value="Unassembled WGS sequence"/>
</dbReference>
<proteinExistence type="predicted"/>
<name>A0AC61RGE0_9BACT</name>